<evidence type="ECO:0000313" key="4">
    <source>
        <dbReference type="Proteomes" id="UP001175211"/>
    </source>
</evidence>
<name>A0AA39N609_ARMTA</name>
<feature type="compositionally biased region" description="Basic and acidic residues" evidence="2">
    <location>
        <begin position="286"/>
        <end position="299"/>
    </location>
</feature>
<protein>
    <submittedName>
        <fullName evidence="3">Uncharacterized protein</fullName>
    </submittedName>
</protein>
<evidence type="ECO:0000256" key="1">
    <source>
        <dbReference type="SAM" id="Coils"/>
    </source>
</evidence>
<sequence>MARQRQDDGLYSPYQQNYSYQTPEPQAIVFPTPEVSTPPSLPPKERPERTRSDGKRESRQKYKAERSRVLSTASPRDVMDLLIDKEFQEKEMRNLLRQMAEELYSSTKRRTEAEESHREILAKQVLENTRNTEKIMEARQQALAAQAQLGVYKLQLQTAEDEITRAQELLTAVEKQRIDAETAASKLKRATRRLKLEALRQEALERGRQEGFQQGYDMYHRETRAMEEGARLAQRLVPPTAEPVSAFIEELDDEEGSQTSSAHTEVVRDMRHQDRDRSRGHHKHREPRDHQHSRSGSESHHHHTSRSIPQSQPPPRAPSSEQSVGPFRPPLSQNLSPVPDVPEEESPVISRSMEPEQHPAPSSNHDYQPPSVASSHHQTEEQPNVSMTPVQQPPPPIASSSRSIDQQPAPVIPSQIPDIQPLARSLPADF</sequence>
<feature type="region of interest" description="Disordered" evidence="2">
    <location>
        <begin position="1"/>
        <end position="72"/>
    </location>
</feature>
<evidence type="ECO:0000313" key="3">
    <source>
        <dbReference type="EMBL" id="KAK0458585.1"/>
    </source>
</evidence>
<feature type="compositionally biased region" description="Polar residues" evidence="2">
    <location>
        <begin position="13"/>
        <end position="24"/>
    </location>
</feature>
<dbReference type="GeneID" id="85360972"/>
<feature type="compositionally biased region" description="Basic and acidic residues" evidence="2">
    <location>
        <begin position="43"/>
        <end position="68"/>
    </location>
</feature>
<gene>
    <name evidence="3" type="ORF">EV420DRAFT_1642920</name>
</gene>
<organism evidence="3 4">
    <name type="scientific">Armillaria tabescens</name>
    <name type="common">Ringless honey mushroom</name>
    <name type="synonym">Agaricus tabescens</name>
    <dbReference type="NCBI Taxonomy" id="1929756"/>
    <lineage>
        <taxon>Eukaryota</taxon>
        <taxon>Fungi</taxon>
        <taxon>Dikarya</taxon>
        <taxon>Basidiomycota</taxon>
        <taxon>Agaricomycotina</taxon>
        <taxon>Agaricomycetes</taxon>
        <taxon>Agaricomycetidae</taxon>
        <taxon>Agaricales</taxon>
        <taxon>Marasmiineae</taxon>
        <taxon>Physalacriaceae</taxon>
        <taxon>Desarmillaria</taxon>
    </lineage>
</organism>
<dbReference type="RefSeq" id="XP_060330855.1">
    <property type="nucleotide sequence ID" value="XM_060477424.1"/>
</dbReference>
<dbReference type="AlphaFoldDB" id="A0AA39N609"/>
<feature type="coiled-coil region" evidence="1">
    <location>
        <begin position="149"/>
        <end position="193"/>
    </location>
</feature>
<feature type="compositionally biased region" description="Polar residues" evidence="2">
    <location>
        <begin position="360"/>
        <end position="385"/>
    </location>
</feature>
<dbReference type="Proteomes" id="UP001175211">
    <property type="component" value="Unassembled WGS sequence"/>
</dbReference>
<accession>A0AA39N609</accession>
<keyword evidence="1" id="KW-0175">Coiled coil</keyword>
<feature type="region of interest" description="Disordered" evidence="2">
    <location>
        <begin position="251"/>
        <end position="430"/>
    </location>
</feature>
<feature type="compositionally biased region" description="Basic and acidic residues" evidence="2">
    <location>
        <begin position="265"/>
        <end position="277"/>
    </location>
</feature>
<evidence type="ECO:0000256" key="2">
    <source>
        <dbReference type="SAM" id="MobiDB-lite"/>
    </source>
</evidence>
<keyword evidence="4" id="KW-1185">Reference proteome</keyword>
<reference evidence="3" key="1">
    <citation type="submission" date="2023-06" db="EMBL/GenBank/DDBJ databases">
        <authorList>
            <consortium name="Lawrence Berkeley National Laboratory"/>
            <person name="Ahrendt S."/>
            <person name="Sahu N."/>
            <person name="Indic B."/>
            <person name="Wong-Bajracharya J."/>
            <person name="Merenyi Z."/>
            <person name="Ke H.-M."/>
            <person name="Monk M."/>
            <person name="Kocsube S."/>
            <person name="Drula E."/>
            <person name="Lipzen A."/>
            <person name="Balint B."/>
            <person name="Henrissat B."/>
            <person name="Andreopoulos B."/>
            <person name="Martin F.M."/>
            <person name="Harder C.B."/>
            <person name="Rigling D."/>
            <person name="Ford K.L."/>
            <person name="Foster G.D."/>
            <person name="Pangilinan J."/>
            <person name="Papanicolaou A."/>
            <person name="Barry K."/>
            <person name="LaButti K."/>
            <person name="Viragh M."/>
            <person name="Koriabine M."/>
            <person name="Yan M."/>
            <person name="Riley R."/>
            <person name="Champramary S."/>
            <person name="Plett K.L."/>
            <person name="Tsai I.J."/>
            <person name="Slot J."/>
            <person name="Sipos G."/>
            <person name="Plett J."/>
            <person name="Nagy L.G."/>
            <person name="Grigoriev I.V."/>
        </authorList>
    </citation>
    <scope>NUCLEOTIDE SEQUENCE</scope>
    <source>
        <strain evidence="3">CCBAS 213</strain>
    </source>
</reference>
<proteinExistence type="predicted"/>
<comment type="caution">
    <text evidence="3">The sequence shown here is derived from an EMBL/GenBank/DDBJ whole genome shotgun (WGS) entry which is preliminary data.</text>
</comment>
<dbReference type="EMBL" id="JAUEPS010000017">
    <property type="protein sequence ID" value="KAK0458585.1"/>
    <property type="molecule type" value="Genomic_DNA"/>
</dbReference>